<keyword evidence="1" id="KW-0812">Transmembrane</keyword>
<accession>A0A1C3KHG1</accession>
<dbReference type="OrthoDB" id="382803at2759"/>
<gene>
    <name evidence="2" type="primary">PowCR01_000088300</name>
    <name evidence="2" type="ORF">POWCR01_000088300</name>
</gene>
<evidence type="ECO:0000313" key="3">
    <source>
        <dbReference type="Proteomes" id="UP000243200"/>
    </source>
</evidence>
<evidence type="ECO:0000256" key="1">
    <source>
        <dbReference type="SAM" id="Phobius"/>
    </source>
</evidence>
<dbReference type="VEuPathDB" id="PlasmoDB:PocGH01_00069000"/>
<proteinExistence type="predicted"/>
<sequence length="187" mass="21276">MKTLKNFQKSGKISMLIFFIKIFTLGALFLMSQCSIDNYSVTKYNDEGIYTGKTVHLRDKRILSEDANVHARGTNDEKVKLSNITTVENEKGKEIKSGLKTCATVNKNLGNKMYRKVEHQKKTRGRLNGKRISGNCNKCKENISKGKRDFINPCFFAKLICNEPQKGLDILMLYVGAFLKYSCKHCC</sequence>
<dbReference type="Proteomes" id="UP000243200">
    <property type="component" value="Unassembled WGS sequence"/>
</dbReference>
<feature type="transmembrane region" description="Helical" evidence="1">
    <location>
        <begin position="12"/>
        <end position="31"/>
    </location>
</feature>
<organism evidence="2 3">
    <name type="scientific">Plasmodium ovale</name>
    <name type="common">malaria parasite P. ovale</name>
    <dbReference type="NCBI Taxonomy" id="36330"/>
    <lineage>
        <taxon>Eukaryota</taxon>
        <taxon>Sar</taxon>
        <taxon>Alveolata</taxon>
        <taxon>Apicomplexa</taxon>
        <taxon>Aconoidasida</taxon>
        <taxon>Haemosporida</taxon>
        <taxon>Plasmodiidae</taxon>
        <taxon>Plasmodium</taxon>
        <taxon>Plasmodium (Plasmodium)</taxon>
    </lineage>
</organism>
<name>A0A1C3KHG1_PLAOA</name>
<protein>
    <submittedName>
        <fullName evidence="2">Uncharacterized protein</fullName>
    </submittedName>
</protein>
<dbReference type="VEuPathDB" id="PlasmoDB:POWCR01_000088300"/>
<reference evidence="2 3" key="1">
    <citation type="submission" date="2016-06" db="EMBL/GenBank/DDBJ databases">
        <authorList>
            <consortium name="Pathogen Informatics"/>
        </authorList>
    </citation>
    <scope>NUCLEOTIDE SEQUENCE [LARGE SCALE GENOMIC DNA]</scope>
</reference>
<dbReference type="EMBL" id="FLRJ01000266">
    <property type="protein sequence ID" value="SBT73173.1"/>
    <property type="molecule type" value="Genomic_DNA"/>
</dbReference>
<keyword evidence="1" id="KW-0472">Membrane</keyword>
<dbReference type="AlphaFoldDB" id="A0A1C3KHG1"/>
<keyword evidence="1" id="KW-1133">Transmembrane helix</keyword>
<evidence type="ECO:0000313" key="2">
    <source>
        <dbReference type="EMBL" id="SBT73173.1"/>
    </source>
</evidence>